<evidence type="ECO:0000313" key="2">
    <source>
        <dbReference type="Proteomes" id="UP001366503"/>
    </source>
</evidence>
<dbReference type="Pfam" id="PF19551">
    <property type="entry name" value="DUF6074"/>
    <property type="match status" value="1"/>
</dbReference>
<gene>
    <name evidence="1" type="ORF">O7A05_01565</name>
</gene>
<keyword evidence="2" id="KW-1185">Reference proteome</keyword>
<accession>A0ABU8K5N3</accession>
<comment type="caution">
    <text evidence="1">The sequence shown here is derived from an EMBL/GenBank/DDBJ whole genome shotgun (WGS) entry which is preliminary data.</text>
</comment>
<sequence length="76" mass="8198">MSVHAFPISRELPAIRIVANAIARLPSDEAATLWRETATHLLSVATERGQDANGARAEVRRFFDAVQAALLCSVPA</sequence>
<organism evidence="1 2">
    <name type="scientific">Mesorhizobium argentiipisi</name>
    <dbReference type="NCBI Taxonomy" id="3015175"/>
    <lineage>
        <taxon>Bacteria</taxon>
        <taxon>Pseudomonadati</taxon>
        <taxon>Pseudomonadota</taxon>
        <taxon>Alphaproteobacteria</taxon>
        <taxon>Hyphomicrobiales</taxon>
        <taxon>Phyllobacteriaceae</taxon>
        <taxon>Mesorhizobium</taxon>
    </lineage>
</organism>
<proteinExistence type="predicted"/>
<reference evidence="1 2" key="1">
    <citation type="submission" date="2022-12" db="EMBL/GenBank/DDBJ databases">
        <authorList>
            <person name="Muema E."/>
        </authorList>
    </citation>
    <scope>NUCLEOTIDE SEQUENCE [LARGE SCALE GENOMIC DNA]</scope>
    <source>
        <strain evidence="2">1330</strain>
    </source>
</reference>
<name>A0ABU8K5N3_9HYPH</name>
<evidence type="ECO:0000313" key="1">
    <source>
        <dbReference type="EMBL" id="MEI9400891.1"/>
    </source>
</evidence>
<dbReference type="Proteomes" id="UP001366503">
    <property type="component" value="Unassembled WGS sequence"/>
</dbReference>
<dbReference type="RefSeq" id="WP_337091437.1">
    <property type="nucleotide sequence ID" value="NZ_JAPYKO010000001.1"/>
</dbReference>
<dbReference type="InterPro" id="IPR045720">
    <property type="entry name" value="DUF6074"/>
</dbReference>
<protein>
    <submittedName>
        <fullName evidence="1">DUF6074 family protein</fullName>
    </submittedName>
</protein>
<dbReference type="EMBL" id="JAPYKO010000001">
    <property type="protein sequence ID" value="MEI9400891.1"/>
    <property type="molecule type" value="Genomic_DNA"/>
</dbReference>